<name>A0A8J3ZQV6_9ACTN</name>
<accession>A0A8J3ZQV6</accession>
<gene>
    <name evidence="1" type="ORF">Voc01_029880</name>
</gene>
<dbReference type="Gene3D" id="3.30.530.20">
    <property type="match status" value="1"/>
</dbReference>
<evidence type="ECO:0000313" key="2">
    <source>
        <dbReference type="Proteomes" id="UP000635606"/>
    </source>
</evidence>
<reference evidence="1" key="1">
    <citation type="submission" date="2021-01" db="EMBL/GenBank/DDBJ databases">
        <title>Whole genome shotgun sequence of Virgisporangium ochraceum NBRC 16418.</title>
        <authorList>
            <person name="Komaki H."/>
            <person name="Tamura T."/>
        </authorList>
    </citation>
    <scope>NUCLEOTIDE SEQUENCE</scope>
    <source>
        <strain evidence="1">NBRC 16418</strain>
    </source>
</reference>
<sequence>MDNGNRVSVPFNTVRPAVFYRDAMTSRHVSTYIDRPLKEVYDYASDPANLPEWAPGLCSSVDRVDGRWVAESPMGRIVLDWAPPNEFGVLDHHVTVESGETFYNPMRVTADGTGCEVVFSVRRQPGMTDGEFDRDANAVLADLVALKRRVEGA</sequence>
<dbReference type="AlphaFoldDB" id="A0A8J3ZQV6"/>
<keyword evidence="2" id="KW-1185">Reference proteome</keyword>
<dbReference type="Pfam" id="PF10604">
    <property type="entry name" value="Polyketide_cyc2"/>
    <property type="match status" value="1"/>
</dbReference>
<comment type="caution">
    <text evidence="1">The sequence shown here is derived from an EMBL/GenBank/DDBJ whole genome shotgun (WGS) entry which is preliminary data.</text>
</comment>
<dbReference type="InterPro" id="IPR023393">
    <property type="entry name" value="START-like_dom_sf"/>
</dbReference>
<organism evidence="1 2">
    <name type="scientific">Virgisporangium ochraceum</name>
    <dbReference type="NCBI Taxonomy" id="65505"/>
    <lineage>
        <taxon>Bacteria</taxon>
        <taxon>Bacillati</taxon>
        <taxon>Actinomycetota</taxon>
        <taxon>Actinomycetes</taxon>
        <taxon>Micromonosporales</taxon>
        <taxon>Micromonosporaceae</taxon>
        <taxon>Virgisporangium</taxon>
    </lineage>
</organism>
<dbReference type="InterPro" id="IPR019587">
    <property type="entry name" value="Polyketide_cyclase/dehydratase"/>
</dbReference>
<proteinExistence type="predicted"/>
<protein>
    <submittedName>
        <fullName evidence="1">Polyketide cyclase</fullName>
    </submittedName>
</protein>
<dbReference type="Proteomes" id="UP000635606">
    <property type="component" value="Unassembled WGS sequence"/>
</dbReference>
<dbReference type="SUPFAM" id="SSF55961">
    <property type="entry name" value="Bet v1-like"/>
    <property type="match status" value="1"/>
</dbReference>
<dbReference type="EMBL" id="BOPH01000036">
    <property type="protein sequence ID" value="GIJ68071.1"/>
    <property type="molecule type" value="Genomic_DNA"/>
</dbReference>
<evidence type="ECO:0000313" key="1">
    <source>
        <dbReference type="EMBL" id="GIJ68071.1"/>
    </source>
</evidence>